<dbReference type="PANTHER" id="PTHR40044:SF1">
    <property type="entry name" value="INTEGRAL MEMBRANE PROTEIN"/>
    <property type="match status" value="1"/>
</dbReference>
<proteinExistence type="predicted"/>
<keyword evidence="1" id="KW-1133">Transmembrane helix</keyword>
<accession>A0A0R1MT86</accession>
<feature type="transmembrane region" description="Helical" evidence="1">
    <location>
        <begin position="45"/>
        <end position="68"/>
    </location>
</feature>
<gene>
    <name evidence="2" type="ORF">FD09_GL001178</name>
</gene>
<reference evidence="2 3" key="1">
    <citation type="journal article" date="2015" name="Genome Announc.">
        <title>Expanding the biotechnology potential of lactobacilli through comparative genomics of 213 strains and associated genera.</title>
        <authorList>
            <person name="Sun Z."/>
            <person name="Harris H.M."/>
            <person name="McCann A."/>
            <person name="Guo C."/>
            <person name="Argimon S."/>
            <person name="Zhang W."/>
            <person name="Yang X."/>
            <person name="Jeffery I.B."/>
            <person name="Cooney J.C."/>
            <person name="Kagawa T.F."/>
            <person name="Liu W."/>
            <person name="Song Y."/>
            <person name="Salvetti E."/>
            <person name="Wrobel A."/>
            <person name="Rasinkangas P."/>
            <person name="Parkhill J."/>
            <person name="Rea M.C."/>
            <person name="O'Sullivan O."/>
            <person name="Ritari J."/>
            <person name="Douillard F.P."/>
            <person name="Paul Ross R."/>
            <person name="Yang R."/>
            <person name="Briner A.E."/>
            <person name="Felis G.E."/>
            <person name="de Vos W.M."/>
            <person name="Barrangou R."/>
            <person name="Klaenhammer T.R."/>
            <person name="Caufield P.W."/>
            <person name="Cui Y."/>
            <person name="Zhang H."/>
            <person name="O'Toole P.W."/>
        </authorList>
    </citation>
    <scope>NUCLEOTIDE SEQUENCE [LARGE SCALE GENOMIC DNA]</scope>
    <source>
        <strain evidence="2 3">DSM 12744</strain>
    </source>
</reference>
<dbReference type="EMBL" id="AZEC01000019">
    <property type="protein sequence ID" value="KRL08804.1"/>
    <property type="molecule type" value="Genomic_DNA"/>
</dbReference>
<keyword evidence="1" id="KW-0472">Membrane</keyword>
<name>A0A0R1MT86_9LACO</name>
<keyword evidence="3" id="KW-1185">Reference proteome</keyword>
<dbReference type="STRING" id="1423792.FD09_GL001178"/>
<dbReference type="PANTHER" id="PTHR40044">
    <property type="entry name" value="INTEGRAL MEMBRANE PROTEIN-RELATED"/>
    <property type="match status" value="1"/>
</dbReference>
<dbReference type="Pfam" id="PF06177">
    <property type="entry name" value="QueT"/>
    <property type="match status" value="1"/>
</dbReference>
<sequence>MDPAYASPFIVAIATVVRNHPTKTKLLEEFIIMSRAHSAYSLRAILVNAVIAALYVALTLVAAAFHLSGLQIQFRVSEGLNHLVVFDKRYIWGVTLGVLVANLLDTTTPVILNVPFGVAQTLLSLLLVGYVAPKLPKLWMRMVLNIIVFTISMCMIAWMLHLAYKLPFWITYLSTGVSEAIIMTITAPIMAAVDQAVHFSKVLD</sequence>
<feature type="transmembrane region" description="Helical" evidence="1">
    <location>
        <begin position="143"/>
        <end position="164"/>
    </location>
</feature>
<keyword evidence="1" id="KW-0812">Transmembrane</keyword>
<evidence type="ECO:0000256" key="1">
    <source>
        <dbReference type="SAM" id="Phobius"/>
    </source>
</evidence>
<evidence type="ECO:0000313" key="2">
    <source>
        <dbReference type="EMBL" id="KRL08804.1"/>
    </source>
</evidence>
<organism evidence="2 3">
    <name type="scientific">Schleiferilactobacillus perolens DSM 12744</name>
    <dbReference type="NCBI Taxonomy" id="1423792"/>
    <lineage>
        <taxon>Bacteria</taxon>
        <taxon>Bacillati</taxon>
        <taxon>Bacillota</taxon>
        <taxon>Bacilli</taxon>
        <taxon>Lactobacillales</taxon>
        <taxon>Lactobacillaceae</taxon>
        <taxon>Schleiferilactobacillus</taxon>
    </lineage>
</organism>
<dbReference type="Proteomes" id="UP000051330">
    <property type="component" value="Unassembled WGS sequence"/>
</dbReference>
<dbReference type="InterPro" id="IPR010387">
    <property type="entry name" value="QueT"/>
</dbReference>
<evidence type="ECO:0000313" key="3">
    <source>
        <dbReference type="Proteomes" id="UP000051330"/>
    </source>
</evidence>
<feature type="transmembrane region" description="Helical" evidence="1">
    <location>
        <begin position="170"/>
        <end position="193"/>
    </location>
</feature>
<evidence type="ECO:0008006" key="4">
    <source>
        <dbReference type="Google" id="ProtNLM"/>
    </source>
</evidence>
<feature type="transmembrane region" description="Helical" evidence="1">
    <location>
        <begin position="110"/>
        <end position="131"/>
    </location>
</feature>
<dbReference type="PATRIC" id="fig|1423792.3.peg.1198"/>
<protein>
    <recommendedName>
        <fullName evidence="4">Integral membrane protein</fullName>
    </recommendedName>
</protein>
<comment type="caution">
    <text evidence="2">The sequence shown here is derived from an EMBL/GenBank/DDBJ whole genome shotgun (WGS) entry which is preliminary data.</text>
</comment>
<dbReference type="AlphaFoldDB" id="A0A0R1MT86"/>